<feature type="compositionally biased region" description="Basic and acidic residues" evidence="1">
    <location>
        <begin position="1"/>
        <end position="23"/>
    </location>
</feature>
<evidence type="ECO:0000313" key="2">
    <source>
        <dbReference type="EMBL" id="MPN60686.1"/>
    </source>
</evidence>
<sequence length="67" mass="7215">MSSAGTHDHDGEVGSDGSHKHTLEISGTEAHAHNVRIYGWMPAVNDRVLVLYIQGFSQDGFVLGVIP</sequence>
<evidence type="ECO:0000256" key="1">
    <source>
        <dbReference type="SAM" id="MobiDB-lite"/>
    </source>
</evidence>
<gene>
    <name evidence="2" type="ORF">SDC9_208417</name>
</gene>
<dbReference type="AlphaFoldDB" id="A0A645JB86"/>
<comment type="caution">
    <text evidence="2">The sequence shown here is derived from an EMBL/GenBank/DDBJ whole genome shotgun (WGS) entry which is preliminary data.</text>
</comment>
<protein>
    <submittedName>
        <fullName evidence="2">Uncharacterized protein</fullName>
    </submittedName>
</protein>
<name>A0A645JB86_9ZZZZ</name>
<dbReference type="EMBL" id="VSSQ01136275">
    <property type="protein sequence ID" value="MPN60686.1"/>
    <property type="molecule type" value="Genomic_DNA"/>
</dbReference>
<accession>A0A645JB86</accession>
<organism evidence="2">
    <name type="scientific">bioreactor metagenome</name>
    <dbReference type="NCBI Taxonomy" id="1076179"/>
    <lineage>
        <taxon>unclassified sequences</taxon>
        <taxon>metagenomes</taxon>
        <taxon>ecological metagenomes</taxon>
    </lineage>
</organism>
<reference evidence="2" key="1">
    <citation type="submission" date="2019-08" db="EMBL/GenBank/DDBJ databases">
        <authorList>
            <person name="Kucharzyk K."/>
            <person name="Murdoch R.W."/>
            <person name="Higgins S."/>
            <person name="Loffler F."/>
        </authorList>
    </citation>
    <scope>NUCLEOTIDE SEQUENCE</scope>
</reference>
<proteinExistence type="predicted"/>
<feature type="region of interest" description="Disordered" evidence="1">
    <location>
        <begin position="1"/>
        <end position="26"/>
    </location>
</feature>